<accession>A0A6M3II16</accession>
<dbReference type="AlphaFoldDB" id="A0A6M3II16"/>
<organism evidence="1">
    <name type="scientific">viral metagenome</name>
    <dbReference type="NCBI Taxonomy" id="1070528"/>
    <lineage>
        <taxon>unclassified sequences</taxon>
        <taxon>metagenomes</taxon>
        <taxon>organismal metagenomes</taxon>
    </lineage>
</organism>
<protein>
    <submittedName>
        <fullName evidence="1">Uncharacterized protein</fullName>
    </submittedName>
</protein>
<dbReference type="EMBL" id="MT141237">
    <property type="protein sequence ID" value="QJA56768.1"/>
    <property type="molecule type" value="Genomic_DNA"/>
</dbReference>
<evidence type="ECO:0000313" key="1">
    <source>
        <dbReference type="EMBL" id="QJA56768.1"/>
    </source>
</evidence>
<name>A0A6M3II16_9ZZZZ</name>
<dbReference type="EMBL" id="MT141659">
    <property type="protein sequence ID" value="QJA68901.1"/>
    <property type="molecule type" value="Genomic_DNA"/>
</dbReference>
<evidence type="ECO:0000313" key="2">
    <source>
        <dbReference type="EMBL" id="QJA68901.1"/>
    </source>
</evidence>
<sequence>MSGQLSDEIVRLQEMVLKRNAEIERLRDYVDGQLCDCHDEYGTRRPRQCDRCRLLGKEESSDE</sequence>
<proteinExistence type="predicted"/>
<gene>
    <name evidence="2" type="ORF">MM415A05479_0007</name>
    <name evidence="1" type="ORF">MM415B01796_0024</name>
</gene>
<reference evidence="1" key="1">
    <citation type="submission" date="2020-03" db="EMBL/GenBank/DDBJ databases">
        <title>The deep terrestrial virosphere.</title>
        <authorList>
            <person name="Holmfeldt K."/>
            <person name="Nilsson E."/>
            <person name="Simone D."/>
            <person name="Lopez-Fernandez M."/>
            <person name="Wu X."/>
            <person name="de Brujin I."/>
            <person name="Lundin D."/>
            <person name="Andersson A."/>
            <person name="Bertilsson S."/>
            <person name="Dopson M."/>
        </authorList>
    </citation>
    <scope>NUCLEOTIDE SEQUENCE</scope>
    <source>
        <strain evidence="2">MM415A05479</strain>
        <strain evidence="1">MM415B01796</strain>
    </source>
</reference>